<dbReference type="InterPro" id="IPR007110">
    <property type="entry name" value="Ig-like_dom"/>
</dbReference>
<feature type="domain" description="Ig-like" evidence="3">
    <location>
        <begin position="219"/>
        <end position="296"/>
    </location>
</feature>
<evidence type="ECO:0000256" key="1">
    <source>
        <dbReference type="ARBA" id="ARBA00022729"/>
    </source>
</evidence>
<dbReference type="PANTHER" id="PTHR45080">
    <property type="entry name" value="CONTACTIN 5"/>
    <property type="match status" value="1"/>
</dbReference>
<keyword evidence="5" id="KW-1185">Reference proteome</keyword>
<dbReference type="Pfam" id="PF07679">
    <property type="entry name" value="I-set"/>
    <property type="match status" value="2"/>
</dbReference>
<dbReference type="InterPro" id="IPR013098">
    <property type="entry name" value="Ig_I-set"/>
</dbReference>
<evidence type="ECO:0000313" key="4">
    <source>
        <dbReference type="EMBL" id="KAK3098016.1"/>
    </source>
</evidence>
<dbReference type="EMBL" id="VSWD01000007">
    <property type="protein sequence ID" value="KAK3098016.1"/>
    <property type="molecule type" value="Genomic_DNA"/>
</dbReference>
<dbReference type="GO" id="GO:0030424">
    <property type="term" value="C:axon"/>
    <property type="evidence" value="ECO:0007669"/>
    <property type="project" value="TreeGrafter"/>
</dbReference>
<dbReference type="SMART" id="SM00408">
    <property type="entry name" value="IGc2"/>
    <property type="match status" value="3"/>
</dbReference>
<dbReference type="SUPFAM" id="SSF48726">
    <property type="entry name" value="Immunoglobulin"/>
    <property type="match status" value="3"/>
</dbReference>
<keyword evidence="1" id="KW-0732">Signal</keyword>
<dbReference type="GO" id="GO:0043025">
    <property type="term" value="C:neuronal cell body"/>
    <property type="evidence" value="ECO:0007669"/>
    <property type="project" value="TreeGrafter"/>
</dbReference>
<dbReference type="Proteomes" id="UP001186944">
    <property type="component" value="Unassembled WGS sequence"/>
</dbReference>
<dbReference type="InterPro" id="IPR036179">
    <property type="entry name" value="Ig-like_dom_sf"/>
</dbReference>
<dbReference type="GO" id="GO:0005886">
    <property type="term" value="C:plasma membrane"/>
    <property type="evidence" value="ECO:0007669"/>
    <property type="project" value="TreeGrafter"/>
</dbReference>
<dbReference type="PANTHER" id="PTHR45080:SF8">
    <property type="entry name" value="IG-LIKE DOMAIN-CONTAINING PROTEIN"/>
    <property type="match status" value="1"/>
</dbReference>
<feature type="domain" description="Ig-like" evidence="3">
    <location>
        <begin position="11"/>
        <end position="102"/>
    </location>
</feature>
<comment type="caution">
    <text evidence="4">The sequence shown here is derived from an EMBL/GenBank/DDBJ whole genome shotgun (WGS) entry which is preliminary data.</text>
</comment>
<reference evidence="4" key="1">
    <citation type="submission" date="2019-08" db="EMBL/GenBank/DDBJ databases">
        <title>The improved chromosome-level genome for the pearl oyster Pinctada fucata martensii using PacBio sequencing and Hi-C.</title>
        <authorList>
            <person name="Zheng Z."/>
        </authorList>
    </citation>
    <scope>NUCLEOTIDE SEQUENCE</scope>
    <source>
        <strain evidence="4">ZZ-2019</strain>
        <tissue evidence="4">Adductor muscle</tissue>
    </source>
</reference>
<sequence length="327" mass="34595">MLPYYSFTAVPIVNITDDQYSQVIGSTAVIPCALSGDDATSAYWTFTDSNGEQNLTSGGRYSVATLPNPDLTISTINTTDTGTYKCKASNAAGESSDMATLSVTGGPPTIIIESQYTKLIGEIVTIPCTVSGTPAVTSVEWTFTPSGGSEQVLNTSDKFTINDLPNPELQISSLNQSDSGRYTCKATSAAGQSSKSTTLTIKGGTLNVVITGSPTTKIGEDVTINCAWSGEPNATTIQWKRNDSVLDIGDNTKYSGGTVTVPSLTIKSVALSDTGSYQCIAINAAGPGESSKVTLTLTGRNLRGQNWFYFKRLCSFHNFIRILFSIL</sequence>
<proteinExistence type="predicted"/>
<organism evidence="4 5">
    <name type="scientific">Pinctada imbricata</name>
    <name type="common">Atlantic pearl-oyster</name>
    <name type="synonym">Pinctada martensii</name>
    <dbReference type="NCBI Taxonomy" id="66713"/>
    <lineage>
        <taxon>Eukaryota</taxon>
        <taxon>Metazoa</taxon>
        <taxon>Spiralia</taxon>
        <taxon>Lophotrochozoa</taxon>
        <taxon>Mollusca</taxon>
        <taxon>Bivalvia</taxon>
        <taxon>Autobranchia</taxon>
        <taxon>Pteriomorphia</taxon>
        <taxon>Pterioida</taxon>
        <taxon>Pterioidea</taxon>
        <taxon>Pteriidae</taxon>
        <taxon>Pinctada</taxon>
    </lineage>
</organism>
<dbReference type="GO" id="GO:0008046">
    <property type="term" value="F:axon guidance receptor activity"/>
    <property type="evidence" value="ECO:0007669"/>
    <property type="project" value="TreeGrafter"/>
</dbReference>
<gene>
    <name evidence="4" type="ORF">FSP39_015356</name>
</gene>
<keyword evidence="2" id="KW-1015">Disulfide bond</keyword>
<accession>A0AA88Y537</accession>
<evidence type="ECO:0000313" key="5">
    <source>
        <dbReference type="Proteomes" id="UP001186944"/>
    </source>
</evidence>
<dbReference type="GO" id="GO:0050808">
    <property type="term" value="P:synapse organization"/>
    <property type="evidence" value="ECO:0007669"/>
    <property type="project" value="TreeGrafter"/>
</dbReference>
<dbReference type="Pfam" id="PF13927">
    <property type="entry name" value="Ig_3"/>
    <property type="match status" value="1"/>
</dbReference>
<dbReference type="InterPro" id="IPR003598">
    <property type="entry name" value="Ig_sub2"/>
</dbReference>
<dbReference type="SMART" id="SM00409">
    <property type="entry name" value="IG"/>
    <property type="match status" value="3"/>
</dbReference>
<dbReference type="InterPro" id="IPR050958">
    <property type="entry name" value="Cell_Adh-Cytoskel_Orgn"/>
</dbReference>
<evidence type="ECO:0000259" key="3">
    <source>
        <dbReference type="PROSITE" id="PS50835"/>
    </source>
</evidence>
<name>A0AA88Y537_PINIB</name>
<dbReference type="Gene3D" id="2.60.40.10">
    <property type="entry name" value="Immunoglobulins"/>
    <property type="match status" value="3"/>
</dbReference>
<protein>
    <recommendedName>
        <fullName evidence="3">Ig-like domain-containing protein</fullName>
    </recommendedName>
</protein>
<dbReference type="InterPro" id="IPR013783">
    <property type="entry name" value="Ig-like_fold"/>
</dbReference>
<evidence type="ECO:0000256" key="2">
    <source>
        <dbReference type="ARBA" id="ARBA00023157"/>
    </source>
</evidence>
<feature type="domain" description="Ig-like" evidence="3">
    <location>
        <begin position="107"/>
        <end position="200"/>
    </location>
</feature>
<dbReference type="InterPro" id="IPR003599">
    <property type="entry name" value="Ig_sub"/>
</dbReference>
<dbReference type="AlphaFoldDB" id="A0AA88Y537"/>
<dbReference type="PROSITE" id="PS50835">
    <property type="entry name" value="IG_LIKE"/>
    <property type="match status" value="3"/>
</dbReference>
<dbReference type="GO" id="GO:0007156">
    <property type="term" value="P:homophilic cell adhesion via plasma membrane adhesion molecules"/>
    <property type="evidence" value="ECO:0007669"/>
    <property type="project" value="TreeGrafter"/>
</dbReference>